<dbReference type="AlphaFoldDB" id="A0A419I2K7"/>
<dbReference type="InterPro" id="IPR025997">
    <property type="entry name" value="SBP_2_dom"/>
</dbReference>
<gene>
    <name evidence="6" type="ORF">D5S19_17830</name>
</gene>
<evidence type="ECO:0000256" key="3">
    <source>
        <dbReference type="ARBA" id="ARBA00022729"/>
    </source>
</evidence>
<feature type="chain" id="PRO_5039363557" evidence="4">
    <location>
        <begin position="20"/>
        <end position="370"/>
    </location>
</feature>
<dbReference type="Proteomes" id="UP000285112">
    <property type="component" value="Unassembled WGS sequence"/>
</dbReference>
<dbReference type="EMBL" id="QZFV01000088">
    <property type="protein sequence ID" value="RJQ84191.1"/>
    <property type="molecule type" value="Genomic_DNA"/>
</dbReference>
<organism evidence="6 7">
    <name type="scientific">Amycolatopsis panacis</name>
    <dbReference type="NCBI Taxonomy" id="2340917"/>
    <lineage>
        <taxon>Bacteria</taxon>
        <taxon>Bacillati</taxon>
        <taxon>Actinomycetota</taxon>
        <taxon>Actinomycetes</taxon>
        <taxon>Pseudonocardiales</taxon>
        <taxon>Pseudonocardiaceae</taxon>
        <taxon>Amycolatopsis</taxon>
    </lineage>
</organism>
<proteinExistence type="inferred from homology"/>
<dbReference type="PANTHER" id="PTHR46847">
    <property type="entry name" value="D-ALLOSE-BINDING PERIPLASMIC PROTEIN-RELATED"/>
    <property type="match status" value="1"/>
</dbReference>
<dbReference type="PROSITE" id="PS51257">
    <property type="entry name" value="PROKAR_LIPOPROTEIN"/>
    <property type="match status" value="1"/>
</dbReference>
<feature type="domain" description="Periplasmic binding protein" evidence="5">
    <location>
        <begin position="73"/>
        <end position="328"/>
    </location>
</feature>
<dbReference type="SUPFAM" id="SSF53822">
    <property type="entry name" value="Periplasmic binding protein-like I"/>
    <property type="match status" value="1"/>
</dbReference>
<evidence type="ECO:0000256" key="2">
    <source>
        <dbReference type="ARBA" id="ARBA00007639"/>
    </source>
</evidence>
<reference evidence="6 7" key="1">
    <citation type="submission" date="2018-09" db="EMBL/GenBank/DDBJ databases">
        <title>YIM PH 21725 draft genome.</title>
        <authorList>
            <person name="Miao C."/>
        </authorList>
    </citation>
    <scope>NUCLEOTIDE SEQUENCE [LARGE SCALE GENOMIC DNA]</scope>
    <source>
        <strain evidence="7">YIM PH21725</strain>
    </source>
</reference>
<dbReference type="GO" id="GO:0030246">
    <property type="term" value="F:carbohydrate binding"/>
    <property type="evidence" value="ECO:0007669"/>
    <property type="project" value="UniProtKB-ARBA"/>
</dbReference>
<dbReference type="GO" id="GO:0030313">
    <property type="term" value="C:cell envelope"/>
    <property type="evidence" value="ECO:0007669"/>
    <property type="project" value="UniProtKB-SubCell"/>
</dbReference>
<comment type="caution">
    <text evidence="6">The sequence shown here is derived from an EMBL/GenBank/DDBJ whole genome shotgun (WGS) entry which is preliminary data.</text>
</comment>
<dbReference type="InterPro" id="IPR028082">
    <property type="entry name" value="Peripla_BP_I"/>
</dbReference>
<evidence type="ECO:0000313" key="6">
    <source>
        <dbReference type="EMBL" id="RJQ84191.1"/>
    </source>
</evidence>
<protein>
    <submittedName>
        <fullName evidence="6">Sugar ABC transporter substrate-binding protein</fullName>
    </submittedName>
</protein>
<comment type="similarity">
    <text evidence="2">Belongs to the bacterial solute-binding protein 2 family.</text>
</comment>
<accession>A0A419I2K7</accession>
<keyword evidence="3 4" id="KW-0732">Signal</keyword>
<evidence type="ECO:0000256" key="4">
    <source>
        <dbReference type="SAM" id="SignalP"/>
    </source>
</evidence>
<evidence type="ECO:0000256" key="1">
    <source>
        <dbReference type="ARBA" id="ARBA00004196"/>
    </source>
</evidence>
<name>A0A419I2K7_9PSEU</name>
<comment type="subcellular location">
    <subcellularLocation>
        <location evidence="1">Cell envelope</location>
    </subcellularLocation>
</comment>
<sequence>MKKSLLVVAALVPALFLTACGGSNGGSDASASDTTACVAKATEQKKTKTDPVQPHLRGALDLSKVKGKNIWIVNAARVPFLQQISDGAAAAAKAAGMTTKAVYGDGTTASAQSAVEQAIAQKADGIILVVVDPATIERAVKNAHDAGIVVTDAINRNVGAALPAGISGTASVDLTGDLKALTGWIMKDSGCKADTLMYSPSSLPITVESAKLFEKEYKALCPACKFEVKDLDYGKFASTLTSEVQTDVRRNPSLTHIFSIVGSTVPYVQAGLRSSGSHVHLATSDGLADNIEALRKKAGNLYSDFAFPPTPSLGWQLIDQQARLLQGDSSAKDIVLPQRLLDRDNVGQTEVEAWPAYADFESAYQKAWRG</sequence>
<evidence type="ECO:0000313" key="7">
    <source>
        <dbReference type="Proteomes" id="UP000285112"/>
    </source>
</evidence>
<dbReference type="PANTHER" id="PTHR46847:SF2">
    <property type="entry name" value="ABC TRANSPORTER SUGAR-BINDING PROTEIN"/>
    <property type="match status" value="1"/>
</dbReference>
<dbReference type="Pfam" id="PF13407">
    <property type="entry name" value="Peripla_BP_4"/>
    <property type="match status" value="1"/>
</dbReference>
<evidence type="ECO:0000259" key="5">
    <source>
        <dbReference type="Pfam" id="PF13407"/>
    </source>
</evidence>
<feature type="signal peptide" evidence="4">
    <location>
        <begin position="1"/>
        <end position="19"/>
    </location>
</feature>
<dbReference type="Gene3D" id="3.40.50.2300">
    <property type="match status" value="2"/>
</dbReference>
<keyword evidence="7" id="KW-1185">Reference proteome</keyword>